<dbReference type="InterPro" id="IPR001041">
    <property type="entry name" value="2Fe-2S_ferredoxin-type"/>
</dbReference>
<evidence type="ECO:0000256" key="6">
    <source>
        <dbReference type="ARBA" id="ARBA00023002"/>
    </source>
</evidence>
<dbReference type="NCBIfam" id="TIGR02160">
    <property type="entry name" value="PA_CoA_Oxy5"/>
    <property type="match status" value="1"/>
</dbReference>
<accession>A0A2T8F8E2</accession>
<feature type="domain" description="2Fe-2S ferredoxin-type" evidence="9">
    <location>
        <begin position="272"/>
        <end position="361"/>
    </location>
</feature>
<dbReference type="Gene3D" id="2.40.30.10">
    <property type="entry name" value="Translation factors"/>
    <property type="match status" value="1"/>
</dbReference>
<keyword evidence="6" id="KW-0560">Oxidoreductase</keyword>
<keyword evidence="12" id="KW-1185">Reference proteome</keyword>
<evidence type="ECO:0000313" key="12">
    <source>
        <dbReference type="Proteomes" id="UP000246018"/>
    </source>
</evidence>
<protein>
    <submittedName>
        <fullName evidence="11">Phenylacetate-CoA oxygenase/reductase subunit PaaK</fullName>
    </submittedName>
</protein>
<gene>
    <name evidence="11" type="primary">paaK</name>
    <name evidence="11" type="ORF">DDE18_14620</name>
</gene>
<keyword evidence="2" id="KW-0285">Flavoprotein</keyword>
<dbReference type="CDD" id="cd06214">
    <property type="entry name" value="PA_degradation_oxidoreductase_like"/>
    <property type="match status" value="1"/>
</dbReference>
<evidence type="ECO:0000256" key="2">
    <source>
        <dbReference type="ARBA" id="ARBA00022630"/>
    </source>
</evidence>
<evidence type="ECO:0000256" key="7">
    <source>
        <dbReference type="ARBA" id="ARBA00023004"/>
    </source>
</evidence>
<proteinExistence type="predicted"/>
<dbReference type="InterPro" id="IPR001433">
    <property type="entry name" value="OxRdtase_FAD/NAD-bd"/>
</dbReference>
<dbReference type="PROSITE" id="PS51384">
    <property type="entry name" value="FAD_FR"/>
    <property type="match status" value="1"/>
</dbReference>
<evidence type="ECO:0000256" key="5">
    <source>
        <dbReference type="ARBA" id="ARBA00022827"/>
    </source>
</evidence>
<evidence type="ECO:0000259" key="9">
    <source>
        <dbReference type="PROSITE" id="PS51085"/>
    </source>
</evidence>
<dbReference type="InterPro" id="IPR006058">
    <property type="entry name" value="2Fe2S_fd_BS"/>
</dbReference>
<keyword evidence="7" id="KW-0408">Iron</keyword>
<keyword evidence="8" id="KW-0411">Iron-sulfur</keyword>
<dbReference type="Pfam" id="PF00175">
    <property type="entry name" value="NAD_binding_1"/>
    <property type="match status" value="1"/>
</dbReference>
<evidence type="ECO:0000256" key="3">
    <source>
        <dbReference type="ARBA" id="ARBA00022714"/>
    </source>
</evidence>
<dbReference type="EMBL" id="QDGZ01000006">
    <property type="protein sequence ID" value="PVG81937.1"/>
    <property type="molecule type" value="Genomic_DNA"/>
</dbReference>
<dbReference type="GO" id="GO:0010124">
    <property type="term" value="P:phenylacetate catabolic process"/>
    <property type="evidence" value="ECO:0007669"/>
    <property type="project" value="InterPro"/>
</dbReference>
<feature type="domain" description="FAD-binding FR-type" evidence="10">
    <location>
        <begin position="13"/>
        <end position="116"/>
    </location>
</feature>
<evidence type="ECO:0000256" key="1">
    <source>
        <dbReference type="ARBA" id="ARBA00001974"/>
    </source>
</evidence>
<sequence length="361" mass="39681">MTEALTREPASRTAFHSLVVADVERLTDDSAAITFDVPDDLRDVFDFAAGQSLTLRRTIDGVEHRRTYSICSPVGSRPRIGVREIPDGLFSRWLVHDVRPGDRIEAQPPSGSFRADPAEGGRHLCIAAGSGITPMLSIAATLLGNPDVQVTLVYGNRTTTSVMFAEELADLKDAHHGQFDLMHVLSREPRDVDLFSGRLDADRLRRLLTVLVPAAEMDHVWLCGPLGMLEDAREVLGELGVEPARIHVELFYVDEPPPQLRHADRVIEGVTSEVTVHLDGRTTTTPMPRDRTILDSAQEVRSDLPFACKGGVCGTCRAKVCDGEVDMVRNYALEPDEVARDFVLTCQTFPVSAEVTVDFDA</sequence>
<dbReference type="SUPFAM" id="SSF54292">
    <property type="entry name" value="2Fe-2S ferredoxin-like"/>
    <property type="match status" value="1"/>
</dbReference>
<dbReference type="PRINTS" id="PR00410">
    <property type="entry name" value="PHEHYDRXLASE"/>
</dbReference>
<keyword evidence="5" id="KW-0274">FAD</keyword>
<dbReference type="InterPro" id="IPR012675">
    <property type="entry name" value="Beta-grasp_dom_sf"/>
</dbReference>
<dbReference type="InterPro" id="IPR008333">
    <property type="entry name" value="Cbr1-like_FAD-bd_dom"/>
</dbReference>
<dbReference type="InterPro" id="IPR036010">
    <property type="entry name" value="2Fe-2S_ferredoxin-like_sf"/>
</dbReference>
<dbReference type="AlphaFoldDB" id="A0A2T8F8E2"/>
<dbReference type="PROSITE" id="PS00197">
    <property type="entry name" value="2FE2S_FER_1"/>
    <property type="match status" value="1"/>
</dbReference>
<dbReference type="Gene3D" id="3.10.20.30">
    <property type="match status" value="1"/>
</dbReference>
<dbReference type="OrthoDB" id="9796486at2"/>
<dbReference type="GO" id="GO:0016491">
    <property type="term" value="F:oxidoreductase activity"/>
    <property type="evidence" value="ECO:0007669"/>
    <property type="project" value="UniProtKB-KW"/>
</dbReference>
<keyword evidence="4" id="KW-0479">Metal-binding</keyword>
<dbReference type="InterPro" id="IPR039261">
    <property type="entry name" value="FNR_nucleotide-bd"/>
</dbReference>
<dbReference type="PANTHER" id="PTHR47354:SF8">
    <property type="entry name" value="1,2-PHENYLACETYL-COA EPOXIDASE, SUBUNIT E"/>
    <property type="match status" value="1"/>
</dbReference>
<evidence type="ECO:0000256" key="4">
    <source>
        <dbReference type="ARBA" id="ARBA00022723"/>
    </source>
</evidence>
<keyword evidence="3" id="KW-0001">2Fe-2S</keyword>
<dbReference type="RefSeq" id="WP_116573005.1">
    <property type="nucleotide sequence ID" value="NZ_QDGZ01000006.1"/>
</dbReference>
<dbReference type="InterPro" id="IPR017938">
    <property type="entry name" value="Riboflavin_synthase-like_b-brl"/>
</dbReference>
<dbReference type="Pfam" id="PF00111">
    <property type="entry name" value="Fer2"/>
    <property type="match status" value="1"/>
</dbReference>
<dbReference type="SUPFAM" id="SSF52343">
    <property type="entry name" value="Ferredoxin reductase-like, C-terminal NADP-linked domain"/>
    <property type="match status" value="1"/>
</dbReference>
<dbReference type="GO" id="GO:0046872">
    <property type="term" value="F:metal ion binding"/>
    <property type="evidence" value="ECO:0007669"/>
    <property type="project" value="UniProtKB-KW"/>
</dbReference>
<dbReference type="PROSITE" id="PS51085">
    <property type="entry name" value="2FE2S_FER_2"/>
    <property type="match status" value="1"/>
</dbReference>
<comment type="cofactor">
    <cofactor evidence="1">
        <name>FAD</name>
        <dbReference type="ChEBI" id="CHEBI:57692"/>
    </cofactor>
</comment>
<dbReference type="InterPro" id="IPR011884">
    <property type="entry name" value="PaaE"/>
</dbReference>
<reference evidence="11 12" key="1">
    <citation type="submission" date="2018-04" db="EMBL/GenBank/DDBJ databases">
        <title>Genome of Nocardioides gansuensis WSJ-1.</title>
        <authorList>
            <person name="Wu S."/>
            <person name="Wang G."/>
        </authorList>
    </citation>
    <scope>NUCLEOTIDE SEQUENCE [LARGE SCALE GENOMIC DNA]</scope>
    <source>
        <strain evidence="11 12">WSJ-1</strain>
    </source>
</reference>
<dbReference type="SUPFAM" id="SSF63380">
    <property type="entry name" value="Riboflavin synthase domain-like"/>
    <property type="match status" value="1"/>
</dbReference>
<dbReference type="PANTHER" id="PTHR47354">
    <property type="entry name" value="NADH OXIDOREDUCTASE HCR"/>
    <property type="match status" value="1"/>
</dbReference>
<dbReference type="InterPro" id="IPR017927">
    <property type="entry name" value="FAD-bd_FR_type"/>
</dbReference>
<dbReference type="Proteomes" id="UP000246018">
    <property type="component" value="Unassembled WGS sequence"/>
</dbReference>
<evidence type="ECO:0000313" key="11">
    <source>
        <dbReference type="EMBL" id="PVG81937.1"/>
    </source>
</evidence>
<evidence type="ECO:0000256" key="8">
    <source>
        <dbReference type="ARBA" id="ARBA00023014"/>
    </source>
</evidence>
<evidence type="ECO:0000259" key="10">
    <source>
        <dbReference type="PROSITE" id="PS51384"/>
    </source>
</evidence>
<dbReference type="GO" id="GO:0050660">
    <property type="term" value="F:flavin adenine dinucleotide binding"/>
    <property type="evidence" value="ECO:0007669"/>
    <property type="project" value="TreeGrafter"/>
</dbReference>
<dbReference type="CDD" id="cd00207">
    <property type="entry name" value="fer2"/>
    <property type="match status" value="1"/>
</dbReference>
<name>A0A2T8F8E2_9ACTN</name>
<dbReference type="InterPro" id="IPR050415">
    <property type="entry name" value="MRET"/>
</dbReference>
<dbReference type="Gene3D" id="3.40.50.80">
    <property type="entry name" value="Nucleotide-binding domain of ferredoxin-NADP reductase (FNR) module"/>
    <property type="match status" value="1"/>
</dbReference>
<dbReference type="GO" id="GO:0051537">
    <property type="term" value="F:2 iron, 2 sulfur cluster binding"/>
    <property type="evidence" value="ECO:0007669"/>
    <property type="project" value="UniProtKB-KW"/>
</dbReference>
<organism evidence="11 12">
    <name type="scientific">Nocardioides gansuensis</name>
    <dbReference type="NCBI Taxonomy" id="2138300"/>
    <lineage>
        <taxon>Bacteria</taxon>
        <taxon>Bacillati</taxon>
        <taxon>Actinomycetota</taxon>
        <taxon>Actinomycetes</taxon>
        <taxon>Propionibacteriales</taxon>
        <taxon>Nocardioidaceae</taxon>
        <taxon>Nocardioides</taxon>
    </lineage>
</organism>
<dbReference type="Pfam" id="PF00970">
    <property type="entry name" value="FAD_binding_6"/>
    <property type="match status" value="1"/>
</dbReference>
<comment type="caution">
    <text evidence="11">The sequence shown here is derived from an EMBL/GenBank/DDBJ whole genome shotgun (WGS) entry which is preliminary data.</text>
</comment>